<keyword evidence="3" id="KW-1185">Reference proteome</keyword>
<name>A0A7D5H0Y7_9PSED</name>
<dbReference type="AlphaFoldDB" id="A0A7D5H0Y7"/>
<dbReference type="EMBL" id="CP056030">
    <property type="protein sequence ID" value="QKZ05105.1"/>
    <property type="molecule type" value="Genomic_DNA"/>
</dbReference>
<protein>
    <recommendedName>
        <fullName evidence="4">Sorbitol dehydrogenase</fullName>
    </recommendedName>
</protein>
<evidence type="ECO:0000313" key="3">
    <source>
        <dbReference type="Proteomes" id="UP000509568"/>
    </source>
</evidence>
<dbReference type="Proteomes" id="UP000509568">
    <property type="component" value="Chromosome"/>
</dbReference>
<gene>
    <name evidence="2" type="ORF">HWQ56_15425</name>
</gene>
<keyword evidence="1" id="KW-0732">Signal</keyword>
<reference evidence="2 3" key="1">
    <citation type="submission" date="2020-06" db="EMBL/GenBank/DDBJ databases">
        <title>Pseudomonas eucalypticola sp. nov., an endophyte of Eucalyptus dunnii leaves with biocontrol ability of eucalyptus leaf blight.</title>
        <authorList>
            <person name="Liu Y."/>
            <person name="Song Z."/>
            <person name="Zeng H."/>
            <person name="Lu M."/>
            <person name="Wang X."/>
            <person name="Lian X."/>
            <person name="Zhang Q."/>
        </authorList>
    </citation>
    <scope>NUCLEOTIDE SEQUENCE [LARGE SCALE GENOMIC DNA]</scope>
    <source>
        <strain evidence="2 3">NP-1</strain>
    </source>
</reference>
<dbReference type="KEGG" id="pez:HWQ56_15425"/>
<organism evidence="2 3">
    <name type="scientific">Pseudomonas eucalypticola</name>
    <dbReference type="NCBI Taxonomy" id="2599595"/>
    <lineage>
        <taxon>Bacteria</taxon>
        <taxon>Pseudomonadati</taxon>
        <taxon>Pseudomonadota</taxon>
        <taxon>Gammaproteobacteria</taxon>
        <taxon>Pseudomonadales</taxon>
        <taxon>Pseudomonadaceae</taxon>
        <taxon>Pseudomonas</taxon>
    </lineage>
</organism>
<dbReference type="Pfam" id="PF12318">
    <property type="entry name" value="FAD-SLDH"/>
    <property type="match status" value="1"/>
</dbReference>
<accession>A0A7D5H0Y7</accession>
<proteinExistence type="predicted"/>
<evidence type="ECO:0000256" key="1">
    <source>
        <dbReference type="SAM" id="SignalP"/>
    </source>
</evidence>
<feature type="chain" id="PRO_5028937497" description="Sorbitol dehydrogenase" evidence="1">
    <location>
        <begin position="30"/>
        <end position="168"/>
    </location>
</feature>
<dbReference type="InterPro" id="IPR024651">
    <property type="entry name" value="FAD-SLDH_ssu"/>
</dbReference>
<feature type="signal peptide" evidence="1">
    <location>
        <begin position="1"/>
        <end position="29"/>
    </location>
</feature>
<sequence length="168" mass="17852">MDAMNPPRRTLLKALLGAWTAAHIPFALAEPVGSQAQGDFLALSALIAGQQALDRDLANALHVALTQQYPTFAEQASQLLRLMEARHLDPATLQATLDAEQSPLAKVPRVLARAWFMGVVGSGTQARCVAYEQALNARMVADVLQPPSFALGGYGVWAAKPQGSAEHG</sequence>
<evidence type="ECO:0000313" key="2">
    <source>
        <dbReference type="EMBL" id="QKZ05105.1"/>
    </source>
</evidence>
<evidence type="ECO:0008006" key="4">
    <source>
        <dbReference type="Google" id="ProtNLM"/>
    </source>
</evidence>